<dbReference type="Pfam" id="PF06312">
    <property type="entry name" value="Neurexophilin"/>
    <property type="match status" value="1"/>
</dbReference>
<reference evidence="2 3" key="1">
    <citation type="journal article" date="2017" name="PLoS Biol.">
        <title>The sea cucumber genome provides insights into morphological evolution and visceral regeneration.</title>
        <authorList>
            <person name="Zhang X."/>
            <person name="Sun L."/>
            <person name="Yuan J."/>
            <person name="Sun Y."/>
            <person name="Gao Y."/>
            <person name="Zhang L."/>
            <person name="Li S."/>
            <person name="Dai H."/>
            <person name="Hamel J.F."/>
            <person name="Liu C."/>
            <person name="Yu Y."/>
            <person name="Liu S."/>
            <person name="Lin W."/>
            <person name="Guo K."/>
            <person name="Jin S."/>
            <person name="Xu P."/>
            <person name="Storey K.B."/>
            <person name="Huan P."/>
            <person name="Zhang T."/>
            <person name="Zhou Y."/>
            <person name="Zhang J."/>
            <person name="Lin C."/>
            <person name="Li X."/>
            <person name="Xing L."/>
            <person name="Huo D."/>
            <person name="Sun M."/>
            <person name="Wang L."/>
            <person name="Mercier A."/>
            <person name="Li F."/>
            <person name="Yang H."/>
            <person name="Xiang J."/>
        </authorList>
    </citation>
    <scope>NUCLEOTIDE SEQUENCE [LARGE SCALE GENOMIC DNA]</scope>
    <source>
        <strain evidence="2">Shaxun</strain>
        <tissue evidence="2">Muscle</tissue>
    </source>
</reference>
<dbReference type="STRING" id="307972.A0A2G8JHB9"/>
<dbReference type="InterPro" id="IPR026845">
    <property type="entry name" value="NXPH/NXPE"/>
</dbReference>
<dbReference type="Gene3D" id="2.60.40.10">
    <property type="entry name" value="Immunoglobulins"/>
    <property type="match status" value="1"/>
</dbReference>
<evidence type="ECO:0000313" key="3">
    <source>
        <dbReference type="Proteomes" id="UP000230750"/>
    </source>
</evidence>
<evidence type="ECO:0000313" key="2">
    <source>
        <dbReference type="EMBL" id="PIK35140.1"/>
    </source>
</evidence>
<dbReference type="InterPro" id="IPR013783">
    <property type="entry name" value="Ig-like_fold"/>
</dbReference>
<organism evidence="2 3">
    <name type="scientific">Stichopus japonicus</name>
    <name type="common">Sea cucumber</name>
    <dbReference type="NCBI Taxonomy" id="307972"/>
    <lineage>
        <taxon>Eukaryota</taxon>
        <taxon>Metazoa</taxon>
        <taxon>Echinodermata</taxon>
        <taxon>Eleutherozoa</taxon>
        <taxon>Echinozoa</taxon>
        <taxon>Holothuroidea</taxon>
        <taxon>Aspidochirotacea</taxon>
        <taxon>Aspidochirotida</taxon>
        <taxon>Stichopodidae</taxon>
        <taxon>Apostichopus</taxon>
    </lineage>
</organism>
<proteinExistence type="predicted"/>
<dbReference type="OrthoDB" id="5950832at2759"/>
<sequence length="562" mass="63462">MRFRRCLFRSPNPIHSTATLRISLIAVAILVAFFLGTHSGYSSTVLVVTRAENVIPDKRSLLDSRLDLDNVKTRHLYNTDTSSLPSKLVKVNGLGYTYKGSTSLGITDATRSSYSISYPYDGVIPHGIVFTIHIVARDSSGRHRTTGGDLWSVQMRSATTERTATVGKTIDHSNGTYTTYMYSGWRGNSTLHVTLLYPAEAVSLLKRKLFHSSGNSIYRGIYQKDNKTEKMICSIQYGGTWHDKCEYFYPNVMYGARLLCDKPVSFPCSALKNILRGQPPTGDSKLNGLFQRKLTNQVVTQGPPSITVIGHPFAWRPIKVPECDPNIPQGLSDGYWYEGVWNSFVCHSTISSTSGFLRCLHNTSMYFLGDNHLQQRALTLLNLLNVTQNNTINGFKTLQNVSFQESGYNISLFYKPHPFTGETKSTDMFQASSSYEAELMNSLSNNASKSVLLVGPSYHLQYWQVDAYREYLEHLREATVQFLKRIPFGKIVLMSPPFFTDDYKMQGIYQHMDNVQREVFEGSGVYFMDVYDLEQAASWGKLKDVTPEVLKEEMHLFLSLVC</sequence>
<dbReference type="AlphaFoldDB" id="A0A2G8JHB9"/>
<protein>
    <submittedName>
        <fullName evidence="2">Putative NXPE family member 3-like</fullName>
    </submittedName>
</protein>
<name>A0A2G8JHB9_STIJA</name>
<dbReference type="EMBL" id="MRZV01001978">
    <property type="protein sequence ID" value="PIK35140.1"/>
    <property type="molecule type" value="Genomic_DNA"/>
</dbReference>
<evidence type="ECO:0000259" key="1">
    <source>
        <dbReference type="Pfam" id="PF24536"/>
    </source>
</evidence>
<dbReference type="PANTHER" id="PTHR16165">
    <property type="entry name" value="NXPE FAMILY MEMBER"/>
    <property type="match status" value="1"/>
</dbReference>
<feature type="domain" description="NXPE C-terminal" evidence="1">
    <location>
        <begin position="341"/>
        <end position="562"/>
    </location>
</feature>
<dbReference type="PANTHER" id="PTHR16165:SF5">
    <property type="entry name" value="NXPE FAMILY MEMBER 3"/>
    <property type="match status" value="1"/>
</dbReference>
<dbReference type="InterPro" id="IPR057106">
    <property type="entry name" value="NXPE4_C"/>
</dbReference>
<accession>A0A2G8JHB9</accession>
<dbReference type="Proteomes" id="UP000230750">
    <property type="component" value="Unassembled WGS sequence"/>
</dbReference>
<dbReference type="Pfam" id="PF24536">
    <property type="entry name" value="NXPE4_C"/>
    <property type="match status" value="1"/>
</dbReference>
<keyword evidence="3" id="KW-1185">Reference proteome</keyword>
<gene>
    <name evidence="2" type="ORF">BSL78_28035</name>
</gene>
<comment type="caution">
    <text evidence="2">The sequence shown here is derived from an EMBL/GenBank/DDBJ whole genome shotgun (WGS) entry which is preliminary data.</text>
</comment>